<dbReference type="PATRIC" id="fig|931276.5.peg.1877"/>
<dbReference type="InterPro" id="IPR053150">
    <property type="entry name" value="Teicoplanin_resist-assoc"/>
</dbReference>
<dbReference type="InterPro" id="IPR006976">
    <property type="entry name" value="VanZ-like"/>
</dbReference>
<evidence type="ECO:0000313" key="4">
    <source>
        <dbReference type="Proteomes" id="UP000011728"/>
    </source>
</evidence>
<keyword evidence="4" id="KW-1185">Reference proteome</keyword>
<dbReference type="RefSeq" id="WP_015391980.1">
    <property type="nucleotide sequence ID" value="NC_020291.1"/>
</dbReference>
<protein>
    <submittedName>
        <fullName evidence="3">Glycopeptide antibiotic resistance protein</fullName>
    </submittedName>
</protein>
<accession>M1MCM4</accession>
<reference evidence="3 4" key="1">
    <citation type="submission" date="2013-02" db="EMBL/GenBank/DDBJ databases">
        <title>Genome sequence of Clostridium saccharoperbutylacetonicum N1-4(HMT).</title>
        <authorList>
            <person name="Poehlein A."/>
            <person name="Daniel R."/>
        </authorList>
    </citation>
    <scope>NUCLEOTIDE SEQUENCE [LARGE SCALE GENOMIC DNA]</scope>
    <source>
        <strain evidence="4">N1-4(HMT)</strain>
    </source>
</reference>
<dbReference type="eggNOG" id="COG4767">
    <property type="taxonomic scope" value="Bacteria"/>
</dbReference>
<dbReference type="EMBL" id="CP004121">
    <property type="protein sequence ID" value="AGF55659.1"/>
    <property type="molecule type" value="Genomic_DNA"/>
</dbReference>
<dbReference type="Pfam" id="PF04892">
    <property type="entry name" value="VanZ"/>
    <property type="match status" value="1"/>
</dbReference>
<name>M1MCM4_9CLOT</name>
<keyword evidence="1" id="KW-0812">Transmembrane</keyword>
<evidence type="ECO:0000313" key="3">
    <source>
        <dbReference type="EMBL" id="AGF55659.1"/>
    </source>
</evidence>
<feature type="transmembrane region" description="Helical" evidence="1">
    <location>
        <begin position="93"/>
        <end position="112"/>
    </location>
</feature>
<dbReference type="PANTHER" id="PTHR36834:SF2">
    <property type="entry name" value="MEMBRANE PROTEIN"/>
    <property type="match status" value="1"/>
</dbReference>
<keyword evidence="1" id="KW-1133">Transmembrane helix</keyword>
<dbReference type="AlphaFoldDB" id="M1MCM4"/>
<feature type="transmembrane region" description="Helical" evidence="1">
    <location>
        <begin position="64"/>
        <end position="81"/>
    </location>
</feature>
<dbReference type="KEGG" id="csr:Cspa_c18890"/>
<evidence type="ECO:0000256" key="1">
    <source>
        <dbReference type="SAM" id="Phobius"/>
    </source>
</evidence>
<feature type="transmembrane region" description="Helical" evidence="1">
    <location>
        <begin position="118"/>
        <end position="135"/>
    </location>
</feature>
<dbReference type="HOGENOM" id="CLU_077618_7_1_9"/>
<feature type="transmembrane region" description="Helical" evidence="1">
    <location>
        <begin position="12"/>
        <end position="33"/>
    </location>
</feature>
<feature type="transmembrane region" description="Helical" evidence="1">
    <location>
        <begin position="147"/>
        <end position="168"/>
    </location>
</feature>
<organism evidence="3 4">
    <name type="scientific">Clostridium saccharoperbutylacetonicum N1-4(HMT)</name>
    <dbReference type="NCBI Taxonomy" id="931276"/>
    <lineage>
        <taxon>Bacteria</taxon>
        <taxon>Bacillati</taxon>
        <taxon>Bacillota</taxon>
        <taxon>Clostridia</taxon>
        <taxon>Eubacteriales</taxon>
        <taxon>Clostridiaceae</taxon>
        <taxon>Clostridium</taxon>
    </lineage>
</organism>
<sequence>METREIKQRLLTTCLLILYLLVLTWIIIFKMQFSIQDLDHLRSINLIPFKESVIVNNRIEFSEIYDNILVFVPFGLYVSMLKSNWSFLKKVAPIAGVSLLYEVLQFIFSVGASDVTDLIGNTFGGIIGIAIYIVFRRLLKTDFKTNKILNIIALIGTIGVIILLVILVS</sequence>
<dbReference type="Proteomes" id="UP000011728">
    <property type="component" value="Chromosome"/>
</dbReference>
<keyword evidence="1" id="KW-0472">Membrane</keyword>
<feature type="domain" description="VanZ-like" evidence="2">
    <location>
        <begin position="17"/>
        <end position="136"/>
    </location>
</feature>
<proteinExistence type="predicted"/>
<dbReference type="PANTHER" id="PTHR36834">
    <property type="entry name" value="MEMBRANE PROTEIN-RELATED"/>
    <property type="match status" value="1"/>
</dbReference>
<dbReference type="OrthoDB" id="4822551at2"/>
<gene>
    <name evidence="3" type="ORF">Cspa_c18890</name>
</gene>
<evidence type="ECO:0000259" key="2">
    <source>
        <dbReference type="Pfam" id="PF04892"/>
    </source>
</evidence>